<dbReference type="AlphaFoldDB" id="A0A1I3TLJ4"/>
<dbReference type="GO" id="GO:0022857">
    <property type="term" value="F:transmembrane transporter activity"/>
    <property type="evidence" value="ECO:0007669"/>
    <property type="project" value="TreeGrafter"/>
</dbReference>
<proteinExistence type="predicted"/>
<feature type="transmembrane region" description="Helical" evidence="5">
    <location>
        <begin position="52"/>
        <end position="70"/>
    </location>
</feature>
<evidence type="ECO:0000256" key="2">
    <source>
        <dbReference type="ARBA" id="ARBA00022692"/>
    </source>
</evidence>
<dbReference type="Gene3D" id="1.20.1250.20">
    <property type="entry name" value="MFS general substrate transporter like domains"/>
    <property type="match status" value="1"/>
</dbReference>
<dbReference type="PANTHER" id="PTHR23501">
    <property type="entry name" value="MAJOR FACILITATOR SUPERFAMILY"/>
    <property type="match status" value="1"/>
</dbReference>
<dbReference type="Proteomes" id="UP000199545">
    <property type="component" value="Unassembled WGS sequence"/>
</dbReference>
<name>A0A1I3TLJ4_9BACL</name>
<dbReference type="EMBL" id="FORR01000018">
    <property type="protein sequence ID" value="SFJ71432.1"/>
    <property type="molecule type" value="Genomic_DNA"/>
</dbReference>
<organism evidence="6 7">
    <name type="scientific">Thermoflavimicrobium dichotomicum</name>
    <dbReference type="NCBI Taxonomy" id="46223"/>
    <lineage>
        <taxon>Bacteria</taxon>
        <taxon>Bacillati</taxon>
        <taxon>Bacillota</taxon>
        <taxon>Bacilli</taxon>
        <taxon>Bacillales</taxon>
        <taxon>Thermoactinomycetaceae</taxon>
        <taxon>Thermoflavimicrobium</taxon>
    </lineage>
</organism>
<evidence type="ECO:0008006" key="8">
    <source>
        <dbReference type="Google" id="ProtNLM"/>
    </source>
</evidence>
<dbReference type="STRING" id="46223.SAMN05421852_11842"/>
<dbReference type="InterPro" id="IPR036259">
    <property type="entry name" value="MFS_trans_sf"/>
</dbReference>
<evidence type="ECO:0000313" key="6">
    <source>
        <dbReference type="EMBL" id="SFJ71432.1"/>
    </source>
</evidence>
<dbReference type="SUPFAM" id="SSF103473">
    <property type="entry name" value="MFS general substrate transporter"/>
    <property type="match status" value="1"/>
</dbReference>
<keyword evidence="2 5" id="KW-0812">Transmembrane</keyword>
<protein>
    <recommendedName>
        <fullName evidence="8">Major Facilitator Superfamily protein</fullName>
    </recommendedName>
</protein>
<evidence type="ECO:0000256" key="5">
    <source>
        <dbReference type="SAM" id="Phobius"/>
    </source>
</evidence>
<feature type="transmembrane region" description="Helical" evidence="5">
    <location>
        <begin position="135"/>
        <end position="153"/>
    </location>
</feature>
<sequence length="177" mass="19115">MLTTLSTDTSRFVVTMFMIVVGLGIGASFSVLGMAAIHHFDKSRRGTAQSTIAFLRSLGMAIGVTVFGIIQRNLFTEKLTETFHGASGNGTGAQPPTNSLLNDPHALLSPETRAGIPPQILDQISEALSSSIAQTFVWTLIPAVLSLLCVFLMTKERMQEIKPEPRKAVELDKTKAQ</sequence>
<keyword evidence="4 5" id="KW-0472">Membrane</keyword>
<evidence type="ECO:0000313" key="7">
    <source>
        <dbReference type="Proteomes" id="UP000199545"/>
    </source>
</evidence>
<gene>
    <name evidence="6" type="ORF">SAMN05421852_11842</name>
</gene>
<dbReference type="GO" id="GO:0005886">
    <property type="term" value="C:plasma membrane"/>
    <property type="evidence" value="ECO:0007669"/>
    <property type="project" value="TreeGrafter"/>
</dbReference>
<accession>A0A1I3TLJ4</accession>
<evidence type="ECO:0000256" key="4">
    <source>
        <dbReference type="ARBA" id="ARBA00023136"/>
    </source>
</evidence>
<evidence type="ECO:0000256" key="3">
    <source>
        <dbReference type="ARBA" id="ARBA00022989"/>
    </source>
</evidence>
<dbReference type="PANTHER" id="PTHR23501:SF170">
    <property type="entry name" value="MULTIDRUG RESISTANCE PROTEIN 3"/>
    <property type="match status" value="1"/>
</dbReference>
<keyword evidence="7" id="KW-1185">Reference proteome</keyword>
<keyword evidence="3 5" id="KW-1133">Transmembrane helix</keyword>
<evidence type="ECO:0000256" key="1">
    <source>
        <dbReference type="ARBA" id="ARBA00004141"/>
    </source>
</evidence>
<comment type="subcellular location">
    <subcellularLocation>
        <location evidence="1">Membrane</location>
        <topology evidence="1">Multi-pass membrane protein</topology>
    </subcellularLocation>
</comment>
<reference evidence="6 7" key="1">
    <citation type="submission" date="2016-10" db="EMBL/GenBank/DDBJ databases">
        <authorList>
            <person name="de Groot N.N."/>
        </authorList>
    </citation>
    <scope>NUCLEOTIDE SEQUENCE [LARGE SCALE GENOMIC DNA]</scope>
    <source>
        <strain evidence="6 7">DSM 44778</strain>
    </source>
</reference>
<feature type="transmembrane region" description="Helical" evidence="5">
    <location>
        <begin position="12"/>
        <end position="40"/>
    </location>
</feature>